<protein>
    <submittedName>
        <fullName evidence="6">Atlastin-2-like</fullName>
    </submittedName>
</protein>
<dbReference type="SUPFAM" id="SSF52540">
    <property type="entry name" value="P-loop containing nucleoside triphosphate hydrolases"/>
    <property type="match status" value="1"/>
</dbReference>
<proteinExistence type="inferred from homology"/>
<dbReference type="PROSITE" id="PS51715">
    <property type="entry name" value="G_GB1_RHD3"/>
    <property type="match status" value="1"/>
</dbReference>
<sequence>MSGRPVPIVVQKNDSREFELDEDALRSVLLSPEVGDKPVCVVAVAGAFRQGKSFLMNLLVKYCVNEGSPDWLGDPSLPLEGFTWRDGIDGETIGINIWNKPFVFTKPTGEKVAVILMDTQGTFDCQTSMQESTFIFALTLLTSSVTVYNLMHNIREDDLMNLQTFCTFGTMAQNSTNQNSCAFQKLLFLVRDWNSPKQYPCGHQGGKTVLDKVLKVNADQEPAHQQLREGLRQSFEELECYLMPHIGLRAIEDEDFDGRLNQLAEQFVEHLKQLVPRLLAPERLVEKRSAAIVLNLYQVK</sequence>
<accession>A0A8B7P9F9</accession>
<evidence type="ECO:0000313" key="6">
    <source>
        <dbReference type="RefSeq" id="XP_018022693.1"/>
    </source>
</evidence>
<evidence type="ECO:0000313" key="5">
    <source>
        <dbReference type="Proteomes" id="UP000694843"/>
    </source>
</evidence>
<organism evidence="5 6">
    <name type="scientific">Hyalella azteca</name>
    <name type="common">Amphipod</name>
    <dbReference type="NCBI Taxonomy" id="294128"/>
    <lineage>
        <taxon>Eukaryota</taxon>
        <taxon>Metazoa</taxon>
        <taxon>Ecdysozoa</taxon>
        <taxon>Arthropoda</taxon>
        <taxon>Crustacea</taxon>
        <taxon>Multicrustacea</taxon>
        <taxon>Malacostraca</taxon>
        <taxon>Eumalacostraca</taxon>
        <taxon>Peracarida</taxon>
        <taxon>Amphipoda</taxon>
        <taxon>Senticaudata</taxon>
        <taxon>Talitrida</taxon>
        <taxon>Talitroidea</taxon>
        <taxon>Hyalellidae</taxon>
        <taxon>Hyalella</taxon>
    </lineage>
</organism>
<dbReference type="OrthoDB" id="7788754at2759"/>
<keyword evidence="2" id="KW-0342">GTP-binding</keyword>
<dbReference type="GeneID" id="108678740"/>
<comment type="similarity">
    <text evidence="3">Belongs to the TRAFAC class dynamin-like GTPase superfamily. GB1/RHD3 GTPase family.</text>
</comment>
<dbReference type="CDD" id="cd01851">
    <property type="entry name" value="GBP"/>
    <property type="match status" value="1"/>
</dbReference>
<dbReference type="InterPro" id="IPR027417">
    <property type="entry name" value="P-loop_NTPase"/>
</dbReference>
<evidence type="ECO:0000256" key="2">
    <source>
        <dbReference type="ARBA" id="ARBA00023134"/>
    </source>
</evidence>
<dbReference type="GO" id="GO:0005525">
    <property type="term" value="F:GTP binding"/>
    <property type="evidence" value="ECO:0007669"/>
    <property type="project" value="UniProtKB-KW"/>
</dbReference>
<evidence type="ECO:0000256" key="1">
    <source>
        <dbReference type="ARBA" id="ARBA00022741"/>
    </source>
</evidence>
<feature type="domain" description="GB1/RHD3-type G" evidence="4">
    <location>
        <begin position="36"/>
        <end position="283"/>
    </location>
</feature>
<dbReference type="RefSeq" id="XP_018022693.1">
    <property type="nucleotide sequence ID" value="XM_018167204.1"/>
</dbReference>
<dbReference type="Gene3D" id="3.40.50.300">
    <property type="entry name" value="P-loop containing nucleotide triphosphate hydrolases"/>
    <property type="match status" value="1"/>
</dbReference>
<dbReference type="Proteomes" id="UP000694843">
    <property type="component" value="Unplaced"/>
</dbReference>
<keyword evidence="1" id="KW-0547">Nucleotide-binding</keyword>
<dbReference type="OMA" id="TIGINIW"/>
<dbReference type="KEGG" id="hazt:108678740"/>
<keyword evidence="5" id="KW-1185">Reference proteome</keyword>
<evidence type="ECO:0000259" key="4">
    <source>
        <dbReference type="PROSITE" id="PS51715"/>
    </source>
</evidence>
<dbReference type="Pfam" id="PF02263">
    <property type="entry name" value="GBP"/>
    <property type="match status" value="1"/>
</dbReference>
<dbReference type="PANTHER" id="PTHR10751">
    <property type="entry name" value="GUANYLATE BINDING PROTEIN"/>
    <property type="match status" value="1"/>
</dbReference>
<dbReference type="InterPro" id="IPR030386">
    <property type="entry name" value="G_GB1_RHD3_dom"/>
</dbReference>
<dbReference type="AlphaFoldDB" id="A0A8B7P9F9"/>
<dbReference type="InterPro" id="IPR015894">
    <property type="entry name" value="Guanylate-bd_N"/>
</dbReference>
<gene>
    <name evidence="6" type="primary">LOC108678740</name>
</gene>
<name>A0A8B7P9F9_HYAAZ</name>
<evidence type="ECO:0000256" key="3">
    <source>
        <dbReference type="PROSITE-ProRule" id="PRU01052"/>
    </source>
</evidence>
<dbReference type="GO" id="GO:0003924">
    <property type="term" value="F:GTPase activity"/>
    <property type="evidence" value="ECO:0007669"/>
    <property type="project" value="InterPro"/>
</dbReference>
<reference evidence="6" key="1">
    <citation type="submission" date="2025-08" db="UniProtKB">
        <authorList>
            <consortium name="RefSeq"/>
        </authorList>
    </citation>
    <scope>IDENTIFICATION</scope>
    <source>
        <tissue evidence="6">Whole organism</tissue>
    </source>
</reference>